<dbReference type="Proteomes" id="UP000694545">
    <property type="component" value="Unplaced"/>
</dbReference>
<evidence type="ECO:0000256" key="1">
    <source>
        <dbReference type="ARBA" id="ARBA00004479"/>
    </source>
</evidence>
<dbReference type="PANTHER" id="PTHR11640:SF157">
    <property type="entry name" value="V-SET AND IMMUNOGLOBULIN DOMAIN-CONTAINING PROTEIN 10"/>
    <property type="match status" value="1"/>
</dbReference>
<accession>A0A8D2KTQ8</accession>
<dbReference type="OMA" id="QCWAEMS"/>
<dbReference type="GO" id="GO:0098609">
    <property type="term" value="P:cell-cell adhesion"/>
    <property type="evidence" value="ECO:0007669"/>
    <property type="project" value="TreeGrafter"/>
</dbReference>
<keyword evidence="6" id="KW-1133">Transmembrane helix</keyword>
<keyword evidence="6" id="KW-0812">Transmembrane</keyword>
<keyword evidence="9" id="KW-1185">Reference proteome</keyword>
<dbReference type="CDD" id="cd00096">
    <property type="entry name" value="Ig"/>
    <property type="match status" value="2"/>
</dbReference>
<reference evidence="8" key="2">
    <citation type="submission" date="2025-09" db="UniProtKB">
        <authorList>
            <consortium name="Ensembl"/>
        </authorList>
    </citation>
    <scope>IDENTIFICATION</scope>
</reference>
<evidence type="ECO:0000256" key="5">
    <source>
        <dbReference type="ARBA" id="ARBA00023319"/>
    </source>
</evidence>
<dbReference type="Pfam" id="PF07686">
    <property type="entry name" value="V-set"/>
    <property type="match status" value="1"/>
</dbReference>
<evidence type="ECO:0000313" key="8">
    <source>
        <dbReference type="Ensembl" id="ENSVKKP00000007451.1"/>
    </source>
</evidence>
<dbReference type="Ensembl" id="ENSVKKT00000007645.1">
    <property type="protein sequence ID" value="ENSVKKP00000007451.1"/>
    <property type="gene ID" value="ENSVKKG00000005355.1"/>
</dbReference>
<dbReference type="GO" id="GO:0007416">
    <property type="term" value="P:synapse assembly"/>
    <property type="evidence" value="ECO:0007669"/>
    <property type="project" value="TreeGrafter"/>
</dbReference>
<protein>
    <submittedName>
        <fullName evidence="8">V-set and immunoglobulin domain containing 10</fullName>
    </submittedName>
</protein>
<dbReference type="Pfam" id="PF13927">
    <property type="entry name" value="Ig_3"/>
    <property type="match status" value="2"/>
</dbReference>
<feature type="transmembrane region" description="Helical" evidence="6">
    <location>
        <begin position="413"/>
        <end position="438"/>
    </location>
</feature>
<name>A0A8D2KTQ8_VARKO</name>
<sequence>AGGHGGEKVLGGLLGSRGTDELVVGEADGDVTLVCRNVSLGMVKVDWFHGEPGSIPILFSSDGKLPTDARFSLVGNSSLHILGLRLQDEGNYTCKEVLNRTDHMHRIQLFVASGPSRVNVSIFPTTPLPNGTLYAKKHDVLNFTCSSDSRPEPTTEWDFSQPNSTHELFATVNSSLGYFVLHNMLPSYQGNYSCSATNPLSHRRVTVTREVLIYYPPPAPPRCWAETSTGDPGGVQLFCSWPGGYPHPTLQWKTHPNLSWAINTTAAEDSAVAVLSGSHLLRGKAFTCHGSHLVDPEGSRACTVQLGESSKGPEISSDPMRSCFVGRASTLTCQLTAGNPPARVTWLRNLSQPETEIRSGGRFLIKQTGNSSILSIQNCSHALDAGYYVCKAENPLGLRVTYTYLVVTEPVNIAGIVGVVVVLLLVGILIVSGVLLYAGPHWCPKGKSHLEQRFPNRVPQNPRVLQKPQKSNLK</sequence>
<dbReference type="GO" id="GO:0005886">
    <property type="term" value="C:plasma membrane"/>
    <property type="evidence" value="ECO:0007669"/>
    <property type="project" value="TreeGrafter"/>
</dbReference>
<reference evidence="8" key="1">
    <citation type="submission" date="2025-08" db="UniProtKB">
        <authorList>
            <consortium name="Ensembl"/>
        </authorList>
    </citation>
    <scope>IDENTIFICATION</scope>
</reference>
<dbReference type="PROSITE" id="PS50835">
    <property type="entry name" value="IG_LIKE"/>
    <property type="match status" value="3"/>
</dbReference>
<dbReference type="AlphaFoldDB" id="A0A8D2KTQ8"/>
<evidence type="ECO:0000256" key="4">
    <source>
        <dbReference type="ARBA" id="ARBA00023180"/>
    </source>
</evidence>
<dbReference type="Gene3D" id="2.60.40.10">
    <property type="entry name" value="Immunoglobulins"/>
    <property type="match status" value="3"/>
</dbReference>
<feature type="domain" description="Ig-like" evidence="7">
    <location>
        <begin position="115"/>
        <end position="206"/>
    </location>
</feature>
<dbReference type="GO" id="GO:0050839">
    <property type="term" value="F:cell adhesion molecule binding"/>
    <property type="evidence" value="ECO:0007669"/>
    <property type="project" value="TreeGrafter"/>
</dbReference>
<dbReference type="SMART" id="SM00409">
    <property type="entry name" value="IG"/>
    <property type="match status" value="3"/>
</dbReference>
<evidence type="ECO:0000256" key="6">
    <source>
        <dbReference type="SAM" id="Phobius"/>
    </source>
</evidence>
<keyword evidence="2 6" id="KW-0472">Membrane</keyword>
<dbReference type="InterPro" id="IPR051275">
    <property type="entry name" value="Cell_adhesion_signaling"/>
</dbReference>
<keyword evidence="4" id="KW-0325">Glycoprotein</keyword>
<dbReference type="InterPro" id="IPR013783">
    <property type="entry name" value="Ig-like_fold"/>
</dbReference>
<proteinExistence type="predicted"/>
<dbReference type="SMART" id="SM00408">
    <property type="entry name" value="IGc2"/>
    <property type="match status" value="3"/>
</dbReference>
<evidence type="ECO:0000256" key="3">
    <source>
        <dbReference type="ARBA" id="ARBA00023157"/>
    </source>
</evidence>
<dbReference type="InterPro" id="IPR003598">
    <property type="entry name" value="Ig_sub2"/>
</dbReference>
<dbReference type="SUPFAM" id="SSF48726">
    <property type="entry name" value="Immunoglobulin"/>
    <property type="match status" value="4"/>
</dbReference>
<feature type="domain" description="Ig-like" evidence="7">
    <location>
        <begin position="313"/>
        <end position="401"/>
    </location>
</feature>
<dbReference type="InterPro" id="IPR003599">
    <property type="entry name" value="Ig_sub"/>
</dbReference>
<dbReference type="GO" id="GO:0005911">
    <property type="term" value="C:cell-cell junction"/>
    <property type="evidence" value="ECO:0007669"/>
    <property type="project" value="TreeGrafter"/>
</dbReference>
<organism evidence="8 9">
    <name type="scientific">Varanus komodoensis</name>
    <name type="common">Komodo dragon</name>
    <dbReference type="NCBI Taxonomy" id="61221"/>
    <lineage>
        <taxon>Eukaryota</taxon>
        <taxon>Metazoa</taxon>
        <taxon>Chordata</taxon>
        <taxon>Craniata</taxon>
        <taxon>Vertebrata</taxon>
        <taxon>Euteleostomi</taxon>
        <taxon>Lepidosauria</taxon>
        <taxon>Squamata</taxon>
        <taxon>Bifurcata</taxon>
        <taxon>Unidentata</taxon>
        <taxon>Episquamata</taxon>
        <taxon>Toxicofera</taxon>
        <taxon>Anguimorpha</taxon>
        <taxon>Paleoanguimorpha</taxon>
        <taxon>Varanoidea</taxon>
        <taxon>Varanidae</taxon>
        <taxon>Varanus</taxon>
    </lineage>
</organism>
<keyword evidence="5" id="KW-0393">Immunoglobulin domain</keyword>
<evidence type="ECO:0000313" key="9">
    <source>
        <dbReference type="Proteomes" id="UP000694545"/>
    </source>
</evidence>
<dbReference type="InterPro" id="IPR007110">
    <property type="entry name" value="Ig-like_dom"/>
</dbReference>
<feature type="domain" description="Ig-like" evidence="7">
    <location>
        <begin position="25"/>
        <end position="94"/>
    </location>
</feature>
<comment type="subcellular location">
    <subcellularLocation>
        <location evidence="1">Membrane</location>
        <topology evidence="1">Single-pass type I membrane protein</topology>
    </subcellularLocation>
</comment>
<evidence type="ECO:0000256" key="2">
    <source>
        <dbReference type="ARBA" id="ARBA00023136"/>
    </source>
</evidence>
<dbReference type="PANTHER" id="PTHR11640">
    <property type="entry name" value="NEPHRIN"/>
    <property type="match status" value="1"/>
</dbReference>
<dbReference type="InterPro" id="IPR013106">
    <property type="entry name" value="Ig_V-set"/>
</dbReference>
<keyword evidence="3" id="KW-1015">Disulfide bond</keyword>
<evidence type="ECO:0000259" key="7">
    <source>
        <dbReference type="PROSITE" id="PS50835"/>
    </source>
</evidence>
<dbReference type="InterPro" id="IPR036179">
    <property type="entry name" value="Ig-like_dom_sf"/>
</dbReference>